<evidence type="ECO:0000313" key="1">
    <source>
        <dbReference type="EMBL" id="VVC27458.1"/>
    </source>
</evidence>
<keyword evidence="2" id="KW-1185">Reference proteome</keyword>
<reference evidence="1 2" key="1">
    <citation type="submission" date="2019-08" db="EMBL/GenBank/DDBJ databases">
        <authorList>
            <person name="Alioto T."/>
            <person name="Alioto T."/>
            <person name="Gomez Garrido J."/>
        </authorList>
    </citation>
    <scope>NUCLEOTIDE SEQUENCE [LARGE SCALE GENOMIC DNA]</scope>
</reference>
<dbReference type="EMBL" id="CABPRJ010000121">
    <property type="protein sequence ID" value="VVC27458.1"/>
    <property type="molecule type" value="Genomic_DNA"/>
</dbReference>
<evidence type="ECO:0000313" key="2">
    <source>
        <dbReference type="Proteomes" id="UP000325440"/>
    </source>
</evidence>
<name>A0A5E4M9E6_9HEMI</name>
<proteinExistence type="predicted"/>
<organism evidence="1 2">
    <name type="scientific">Cinara cedri</name>
    <dbReference type="NCBI Taxonomy" id="506608"/>
    <lineage>
        <taxon>Eukaryota</taxon>
        <taxon>Metazoa</taxon>
        <taxon>Ecdysozoa</taxon>
        <taxon>Arthropoda</taxon>
        <taxon>Hexapoda</taxon>
        <taxon>Insecta</taxon>
        <taxon>Pterygota</taxon>
        <taxon>Neoptera</taxon>
        <taxon>Paraneoptera</taxon>
        <taxon>Hemiptera</taxon>
        <taxon>Sternorrhyncha</taxon>
        <taxon>Aphidomorpha</taxon>
        <taxon>Aphidoidea</taxon>
        <taxon>Aphididae</taxon>
        <taxon>Lachninae</taxon>
        <taxon>Cinara</taxon>
    </lineage>
</organism>
<dbReference type="Proteomes" id="UP000325440">
    <property type="component" value="Unassembled WGS sequence"/>
</dbReference>
<sequence length="295" mass="34052">MAGKLRFIAQDLTIITEKFDVKDICLTDHLGNQYIIDVSGALKLKYTPSGGNSEEYTLAGLSNWIKDLFKVQPDNTPTLPKSFIHTSDITSWWNNAFNNFTSTQSYKDKNYTEYKKEALHLIARDLLKCIRGQECEPACDKEKNIDENSITIENFVKEIQESYGLRFLSYNDINNQWNNESKQSIYKNSREMVTVIPKADYQEKQFSYDPRKFYILFTQTIIKINDLADIIGDVLKEEYQKEVIKPIDNPFARLDGSNIEKDDGLVSELMSYHTAQVFDFLSALDIQYNVFGTEG</sequence>
<protein>
    <submittedName>
        <fullName evidence="1">Uncharacterized protein</fullName>
    </submittedName>
</protein>
<accession>A0A5E4M9E6</accession>
<dbReference type="AlphaFoldDB" id="A0A5E4M9E6"/>
<gene>
    <name evidence="1" type="ORF">CINCED_3A018471</name>
</gene>